<dbReference type="PANTHER" id="PTHR35145">
    <property type="entry name" value="CYTOPLASMIC PROTEIN-RELATED"/>
    <property type="match status" value="1"/>
</dbReference>
<dbReference type="EMBL" id="PYLO01000005">
    <property type="protein sequence ID" value="PST36085.1"/>
    <property type="molecule type" value="Genomic_DNA"/>
</dbReference>
<sequence>MTREELFQWVKQEYGTEAEYPWKDSNAVLRRADNDKWYGVILSVAGSKLGLEDDNIIDVINLKSDPMLIGSLRGQKGYFPAYHMNKEKWISVLLGDAGLDEPIKNLLALSYELTAPKKKKNTSK</sequence>
<dbReference type="InterPro" id="IPR007351">
    <property type="entry name" value="YjbR"/>
</dbReference>
<evidence type="ECO:0000313" key="2">
    <source>
        <dbReference type="Proteomes" id="UP000241048"/>
    </source>
</evidence>
<protein>
    <submittedName>
        <fullName evidence="1">MmcQ protein</fullName>
    </submittedName>
</protein>
<dbReference type="InterPro" id="IPR058532">
    <property type="entry name" value="YjbR/MT2646/Rv2570-like"/>
</dbReference>
<name>A0A2T3FLD8_9CLOT</name>
<dbReference type="Proteomes" id="UP000241048">
    <property type="component" value="Unassembled WGS sequence"/>
</dbReference>
<proteinExistence type="predicted"/>
<dbReference type="AlphaFoldDB" id="A0A2T3FLD8"/>
<dbReference type="SUPFAM" id="SSF142906">
    <property type="entry name" value="YjbR-like"/>
    <property type="match status" value="1"/>
</dbReference>
<dbReference type="Gene3D" id="3.90.1150.30">
    <property type="match status" value="1"/>
</dbReference>
<reference evidence="1 2" key="1">
    <citation type="submission" date="2018-03" db="EMBL/GenBank/DDBJ databases">
        <title>Lachnoclostridium SNUG30386 gen.nov., sp.nov., isolated from human faeces.</title>
        <authorList>
            <person name="Seo B."/>
            <person name="Jeon K."/>
            <person name="Ko G."/>
        </authorList>
    </citation>
    <scope>NUCLEOTIDE SEQUENCE [LARGE SCALE GENOMIC DNA]</scope>
    <source>
        <strain evidence="1 2">SNUG30386</strain>
    </source>
</reference>
<accession>A0A2T3FLD8</accession>
<organism evidence="1 2">
    <name type="scientific">Clostridium fessum</name>
    <dbReference type="NCBI Taxonomy" id="2126740"/>
    <lineage>
        <taxon>Bacteria</taxon>
        <taxon>Bacillati</taxon>
        <taxon>Bacillota</taxon>
        <taxon>Clostridia</taxon>
        <taxon>Eubacteriales</taxon>
        <taxon>Clostridiaceae</taxon>
        <taxon>Clostridium</taxon>
    </lineage>
</organism>
<dbReference type="RefSeq" id="WP_107001522.1">
    <property type="nucleotide sequence ID" value="NZ_DBFCCR010000032.1"/>
</dbReference>
<evidence type="ECO:0000313" key="1">
    <source>
        <dbReference type="EMBL" id="PST36085.1"/>
    </source>
</evidence>
<dbReference type="Pfam" id="PF04237">
    <property type="entry name" value="YjbR"/>
    <property type="match status" value="1"/>
</dbReference>
<dbReference type="GeneID" id="79841345"/>
<dbReference type="InterPro" id="IPR038056">
    <property type="entry name" value="YjbR-like_sf"/>
</dbReference>
<gene>
    <name evidence="1" type="ORF">C7U56_12625</name>
</gene>
<keyword evidence="2" id="KW-1185">Reference proteome</keyword>
<dbReference type="PANTHER" id="PTHR35145:SF1">
    <property type="entry name" value="CYTOPLASMIC PROTEIN"/>
    <property type="match status" value="1"/>
</dbReference>
<comment type="caution">
    <text evidence="1">The sequence shown here is derived from an EMBL/GenBank/DDBJ whole genome shotgun (WGS) entry which is preliminary data.</text>
</comment>